<dbReference type="EMBL" id="JBEPLY010000017">
    <property type="protein sequence ID" value="MET3601887.1"/>
    <property type="molecule type" value="Genomic_DNA"/>
</dbReference>
<dbReference type="RefSeq" id="WP_354435688.1">
    <property type="nucleotide sequence ID" value="NZ_JBEPLY010000017.1"/>
</dbReference>
<feature type="compositionally biased region" description="Basic and acidic residues" evidence="1">
    <location>
        <begin position="309"/>
        <end position="323"/>
    </location>
</feature>
<reference evidence="2 3" key="1">
    <citation type="submission" date="2024-06" db="EMBL/GenBank/DDBJ databases">
        <title>Genomic Encyclopedia of Type Strains, Phase IV (KMG-IV): sequencing the most valuable type-strain genomes for metagenomic binning, comparative biology and taxonomic classification.</title>
        <authorList>
            <person name="Goeker M."/>
        </authorList>
    </citation>
    <scope>NUCLEOTIDE SEQUENCE [LARGE SCALE GENOMIC DNA]</scope>
    <source>
        <strain evidence="2 3">DSM 28102</strain>
    </source>
</reference>
<proteinExistence type="predicted"/>
<feature type="region of interest" description="Disordered" evidence="1">
    <location>
        <begin position="160"/>
        <end position="218"/>
    </location>
</feature>
<accession>A0ABV2IG20</accession>
<feature type="compositionally biased region" description="Pro residues" evidence="1">
    <location>
        <begin position="186"/>
        <end position="195"/>
    </location>
</feature>
<feature type="region of interest" description="Disordered" evidence="1">
    <location>
        <begin position="292"/>
        <end position="325"/>
    </location>
</feature>
<sequence>MSIPRELSRDTGDGLLISITPDVCLTPVGSTKVPIPYTITAKQADDANTCPTVRATGKRVHTMGSLITTCSGDEPGTAKGIKSGTVGSVCQPKGHSATVNAGGKPVIRHNDVWTMNNGNTVGKLTYVKDTSPAQFTPPVAAWKQQQQQMMAAAASSSLSDIAPGFPDHQSGPAVEVASAAQSLPAEPSPAPPPLKKPGQVIQGPWKQQPPTPPETEPMSHWARWFSRAGWVLNLLMLSGDTPLWQRYLSPYPQNDGEREIFGKAQDLLRPEDDEYDRQVGEWYHNEIMAQRKPVVDSPPQSGISPETARSTRDENKDREDCGIRPHSINSTLCGTTVPNGISHHGIADFTLRTGTRKTPGFTAPGAPSLDDALTVCVPSGEHTNLHKYVNSTINNLGKASGTDTLPFSEVEAISFEGIDDIDDEALSPFCKELYKQAVRTQFSAVPANLPLRGRLTPTELMMQNLSKAWGFPWP</sequence>
<evidence type="ECO:0000256" key="1">
    <source>
        <dbReference type="SAM" id="MobiDB-lite"/>
    </source>
</evidence>
<feature type="compositionally biased region" description="Polar residues" evidence="1">
    <location>
        <begin position="298"/>
        <end position="308"/>
    </location>
</feature>
<gene>
    <name evidence="2" type="ORF">ABID12_003850</name>
</gene>
<comment type="caution">
    <text evidence="2">The sequence shown here is derived from an EMBL/GenBank/DDBJ whole genome shotgun (WGS) entry which is preliminary data.</text>
</comment>
<dbReference type="Pfam" id="PF13665">
    <property type="entry name" value="Tox-PAAR-like"/>
    <property type="match status" value="1"/>
</dbReference>
<protein>
    <recommendedName>
        <fullName evidence="4">Tox-PAAR-like domain-containing protein</fullName>
    </recommendedName>
</protein>
<dbReference type="CDD" id="cd14740">
    <property type="entry name" value="PAAR_4"/>
    <property type="match status" value="1"/>
</dbReference>
<dbReference type="Proteomes" id="UP001549164">
    <property type="component" value="Unassembled WGS sequence"/>
</dbReference>
<keyword evidence="3" id="KW-1185">Reference proteome</keyword>
<evidence type="ECO:0008006" key="4">
    <source>
        <dbReference type="Google" id="ProtNLM"/>
    </source>
</evidence>
<evidence type="ECO:0000313" key="3">
    <source>
        <dbReference type="Proteomes" id="UP001549164"/>
    </source>
</evidence>
<name>A0ABV2IG20_9HYPH</name>
<evidence type="ECO:0000313" key="2">
    <source>
        <dbReference type="EMBL" id="MET3601887.1"/>
    </source>
</evidence>
<organism evidence="2 3">
    <name type="scientific">Martelella mangrovi</name>
    <dbReference type="NCBI Taxonomy" id="1397477"/>
    <lineage>
        <taxon>Bacteria</taxon>
        <taxon>Pseudomonadati</taxon>
        <taxon>Pseudomonadota</taxon>
        <taxon>Alphaproteobacteria</taxon>
        <taxon>Hyphomicrobiales</taxon>
        <taxon>Aurantimonadaceae</taxon>
        <taxon>Martelella</taxon>
    </lineage>
</organism>